<dbReference type="Proteomes" id="UP000584931">
    <property type="component" value="Unassembled WGS sequence"/>
</dbReference>
<dbReference type="SUPFAM" id="SSF51735">
    <property type="entry name" value="NAD(P)-binding Rossmann-fold domains"/>
    <property type="match status" value="3"/>
</dbReference>
<dbReference type="SUPFAM" id="SSF50129">
    <property type="entry name" value="GroES-like"/>
    <property type="match status" value="1"/>
</dbReference>
<dbReference type="FunFam" id="3.40.47.10:FF:000019">
    <property type="entry name" value="Polyketide synthase type I"/>
    <property type="match status" value="1"/>
</dbReference>
<dbReference type="InterPro" id="IPR001227">
    <property type="entry name" value="Ac_transferase_dom_sf"/>
</dbReference>
<dbReference type="CDD" id="cd00833">
    <property type="entry name" value="PKS"/>
    <property type="match status" value="2"/>
</dbReference>
<feature type="domain" description="Carrier" evidence="7">
    <location>
        <begin position="2567"/>
        <end position="2643"/>
    </location>
</feature>
<dbReference type="InterPro" id="IPR049900">
    <property type="entry name" value="PKS_mFAS_DH"/>
</dbReference>
<dbReference type="Pfam" id="PF00698">
    <property type="entry name" value="Acyl_transf_1"/>
    <property type="match status" value="1"/>
</dbReference>
<dbReference type="InterPro" id="IPR011032">
    <property type="entry name" value="GroES-like_sf"/>
</dbReference>
<dbReference type="SUPFAM" id="SSF52151">
    <property type="entry name" value="FabD/lysophospholipase-like"/>
    <property type="match status" value="1"/>
</dbReference>
<feature type="region of interest" description="Disordered" evidence="6">
    <location>
        <begin position="1984"/>
        <end position="2017"/>
    </location>
</feature>
<dbReference type="InterPro" id="IPR020806">
    <property type="entry name" value="PKS_PP-bd"/>
</dbReference>
<dbReference type="InterPro" id="IPR036736">
    <property type="entry name" value="ACP-like_sf"/>
</dbReference>
<comment type="caution">
    <text evidence="10">The sequence shown here is derived from an EMBL/GenBank/DDBJ whole genome shotgun (WGS) entry which is preliminary data.</text>
</comment>
<dbReference type="InterPro" id="IPR018201">
    <property type="entry name" value="Ketoacyl_synth_AS"/>
</dbReference>
<feature type="domain" description="Ketosynthase family 3 (KS3)" evidence="8">
    <location>
        <begin position="1024"/>
        <end position="1452"/>
    </location>
</feature>
<dbReference type="SUPFAM" id="SSF53901">
    <property type="entry name" value="Thiolase-like"/>
    <property type="match status" value="2"/>
</dbReference>
<dbReference type="InterPro" id="IPR013968">
    <property type="entry name" value="PKS_KR"/>
</dbReference>
<protein>
    <submittedName>
        <fullName evidence="10">Acyl transferase domain-containing protein/NADPH:quinone reductase-like Zn-dependent oxidoreductase</fullName>
    </submittedName>
</protein>
<evidence type="ECO:0000256" key="6">
    <source>
        <dbReference type="SAM" id="MobiDB-lite"/>
    </source>
</evidence>
<dbReference type="GO" id="GO:0031177">
    <property type="term" value="F:phosphopantetheine binding"/>
    <property type="evidence" value="ECO:0007669"/>
    <property type="project" value="InterPro"/>
</dbReference>
<dbReference type="EMBL" id="JACCHL010000001">
    <property type="protein sequence ID" value="NYH53930.1"/>
    <property type="molecule type" value="Genomic_DNA"/>
</dbReference>
<dbReference type="Gene3D" id="1.10.1200.10">
    <property type="entry name" value="ACP-like"/>
    <property type="match status" value="2"/>
</dbReference>
<dbReference type="InterPro" id="IPR014031">
    <property type="entry name" value="Ketoacyl_synth_C"/>
</dbReference>
<feature type="domain" description="PKS/mFAS DH" evidence="9">
    <location>
        <begin position="1486"/>
        <end position="1764"/>
    </location>
</feature>
<keyword evidence="2" id="KW-0597">Phosphoprotein</keyword>
<dbReference type="InterPro" id="IPR016035">
    <property type="entry name" value="Acyl_Trfase/lysoPLipase"/>
</dbReference>
<dbReference type="Pfam" id="PF22953">
    <property type="entry name" value="SpnB_Rossmann"/>
    <property type="match status" value="1"/>
</dbReference>
<dbReference type="InterPro" id="IPR016036">
    <property type="entry name" value="Malonyl_transacylase_ACP-bd"/>
</dbReference>
<feature type="region of interest" description="Disordered" evidence="6">
    <location>
        <begin position="1601"/>
        <end position="1627"/>
    </location>
</feature>
<evidence type="ECO:0000313" key="11">
    <source>
        <dbReference type="Proteomes" id="UP000584931"/>
    </source>
</evidence>
<dbReference type="SMART" id="SM00825">
    <property type="entry name" value="PKS_KS"/>
    <property type="match status" value="2"/>
</dbReference>
<dbReference type="Gene3D" id="3.40.50.11460">
    <property type="match status" value="1"/>
</dbReference>
<dbReference type="Pfam" id="PF02801">
    <property type="entry name" value="Ketoacyl-synt_C"/>
    <property type="match status" value="2"/>
</dbReference>
<sequence>MSGSSVGAPDHGPWEPVAVVGLSCRLPGARTPEAFWRLLCEGREAISPPPARMGEHSAERDGLWGGYLDNAEDFDAAFFGISPREALAMDPQQRLMLELSWEAVESSRTAPGTLRGLRVGVFTGAIGSDYALLYDRGGPGSTTHHTLAGTHRSMIANRVSHALGLVGPSMTVDAGQSSSLVGVQLAVESLRRGDSDIVLAGGVNLILVPESTENVAKFGGLSPDARCYTFDSRANGYVRGEGGAVVVLKPLGRALADGDRVHAVIHGGAVNNSGAGEFLTRPTVDGQEAVVRAAYTDAGKDPGQVAYVELHGTGTPTGDPVEAAALGGVFGPGRDEPLRVGSAKTNIGHLEGAAGIVGLVKTVLSLDHQQIPPSRNFDEPGPGIDLDGLGLSVQTRREPWPTHTPLAGVSSFGMGGTNCHLVLGPAPVPDRATPETVTKRSLDPVPWVLSARTPEALRAQASALHAYVSSRPGVRAHDVGLSLVTTRDVMEHRAVVFAPGDDSARELDSVHLEGDTDTGPGTGGPGPVLVFPGQGGQWVGMGRDLLNGEGLLAEAFSARLRECEWALDPYTDWSVAAVLRGDPQAPTLTGEGTRVDVVQPVLWAVMVSLASVWEILGVRPSAVVGHSQGELAAACVAGALTLEEAARVIALRSRALTALAGSGGMASLGIAAGEAEELAADIPDLHVAAVNGPEAVVVSGGPRAVREAVERCVDRGVHGALVDVDYASHSAHVERIRDLVVESLGQVDWQEPRIPFYSTLTGTRLDGNGPTLDAGYWYTALRSPVLFAPAVDALIADGRRVFIEVGPHPVLSYGVRRSLEAAGVSGHALKTLRRGEGDQAQLLTAAAQAFAVGVDVNWSVLFEGTGARRTDLPTYQFQRERYWPDFLVGRRAVAAGAEVPVRAPGETEAPDTDERRMSVRELVYERTARVLDRTALDPGDEDRALRDLGFDSIMMLELRDQLRKATGVHLEGTVLFEVPTPAGVAAYLASELGRDEITARAPFRSASTRRPAAVAAPARSAVEDDPVAISAMACRLPGGASSPEQLWRLVEDGVDATGDLPENRFWDLDALYDPRPGTPGRTYTRRGGFLYDADLFDAEFFGISPREADAMDPQQRLLLETSWEAVRRAGLSVEDLRDESVGVFVGAMPSDYGPRLADPVHGDDGGYRLTGSTLSVASGRIAYVLGLSGPALTIDTACSSSLVALHQAAEAIRRGECAMALAGGATVMASPGMLLEFAAQRGLSPDGRCKAFGEGADGTAWAEGAGILLLERASQARRAGRPVLALVRGSAVNSDGASNGLTAPNPQAQKRLIEKALADAGLGPDEIDAVEAHGTGTRLGDPIEAKALIDVYGRGRGEGDEPLRLGSLKSNIGHAQAAAGVAGVIKTVQALRHGRLPRTLHAGTPTSQVDWEGAGVRLLTEGEPWPDTGRPRRAAVSSFGISGTNAHLVLEGVVDEGAPVNMVTPPFNRRRHWVEPVTTGSAARVTALLDEQGLDLVDGSTVFSGRIRGTDHPWVLDHGLLGRAVVPGTALLELVLHTGTRTGVGTVADLALERPLVVARGAETSLQVSVAAPDASGRRAVGVHSRGPDAGEWVRHASGVLEPDTGQDTTAAGETWPPPEAVTVPFDPDSDYARLARRGYSYGPTFRGLRSVWRHGDDTLLATVVLPEGAGPGAFQGPHPALLDAALHAVLLFGAQDADTPLVPFAWSGVRVPVRDAPPPAELRVTLEPLGADRHRLTASDEHGRLVVSADELALRAVDVESLPPSPDGEPGLYRVCWETVDTPAPAAEVPRGLASLDSLGPDDPVPDTVYAELPPRAVYANHEPVPSAVYGGLHAVLDTVHTWLSEERFAHARLVLVTWRSMATSPEDRLGGPAASPVWGLLRSAQREHPDRFVLVDSDGTEDSHRILPAAVEMDEPQLALRSGRVLVPRLVPAHGEDTPVPPAPAWRLDARGDGGPVLSAAPAASSPLDAYEVRIAVRAAGPAPKDAAGPPASADPDGRAAGTGEGDTDSRKPVAGHLGVQGAGIVLETGTEVDDLAPGDRVTGLFDDAFGTMAVSDRRRITRMPDGWSFEEAAVVPFDALTAYYALVDLAAVRPGESVLVHAAAHGAGRTAVQLARHMGARVLATADPDQWPDLIRLGVAEEFLFSMRDRGFATALREANGGRGVDAVLDPLVGTDRETLLDLLVSPSESGGAGGRYVEMTGTGSCEEAGDPAAGHPGRGYESFRLLDLDPERIGQMLARVMELSVSGTLSPPPLDVHDLREAGRAPAAPRADAATVLTVPAPFPQDGTVLITGGTGTLGHQLARHLVTGYGVRHLALLSRSGAAARGQDERTAELRRLGATVEVHACDAADRAVLSRLLGSLDRPLRAVVHTAGVLDDATVLSLNTERLDDVLRPKVDGAWNLHELTADLDLSAFVLFSSVTGTLGSPGQANYAAANAYCDVLARLRRERGLPALSLAWGLWGGASGMTSHLDGGDLGALGRAGLLPMPADRALAAFDTALYLGEEALVPALLNLEEASALPILRGLAEGGAAAGGTRGAGEDTEPPLSVRRLSELTPIERERLLLNEVRESTALVLSRDGTGAGIPVDRPFRELGMDSLTGVELRNRLGAACGLRLPATAVFDHPTPRALARLLEDLLFPPSASASEHVGPTAGTGAPASAEDTLSDIDDMDVEDLLNVALNQEKSVSDGEQETADGYR</sequence>
<dbReference type="Gene3D" id="3.40.366.10">
    <property type="entry name" value="Malonyl-Coenzyme A Acyl Carrier Protein, domain 2"/>
    <property type="match status" value="1"/>
</dbReference>
<feature type="active site" description="Proton donor; for dehydratase activity" evidence="5">
    <location>
        <position position="1684"/>
    </location>
</feature>
<dbReference type="CDD" id="cd08956">
    <property type="entry name" value="KR_3_FAS_SDR_x"/>
    <property type="match status" value="1"/>
</dbReference>
<dbReference type="GO" id="GO:0004315">
    <property type="term" value="F:3-oxoacyl-[acyl-carrier-protein] synthase activity"/>
    <property type="evidence" value="ECO:0007669"/>
    <property type="project" value="InterPro"/>
</dbReference>
<evidence type="ECO:0000313" key="10">
    <source>
        <dbReference type="EMBL" id="NYH53930.1"/>
    </source>
</evidence>
<dbReference type="SMART" id="SM01294">
    <property type="entry name" value="PKS_PP_betabranch"/>
    <property type="match status" value="1"/>
</dbReference>
<dbReference type="Pfam" id="PF14765">
    <property type="entry name" value="PS-DH"/>
    <property type="match status" value="1"/>
</dbReference>
<dbReference type="InterPro" id="IPR055123">
    <property type="entry name" value="SpnB-like_Rossmann"/>
</dbReference>
<dbReference type="InterPro" id="IPR020843">
    <property type="entry name" value="ER"/>
</dbReference>
<feature type="region of interest" description="C-terminal hotdog fold" evidence="5">
    <location>
        <begin position="1623"/>
        <end position="1764"/>
    </location>
</feature>
<dbReference type="InterPro" id="IPR009081">
    <property type="entry name" value="PP-bd_ACP"/>
</dbReference>
<dbReference type="InterPro" id="IPR036291">
    <property type="entry name" value="NAD(P)-bd_dom_sf"/>
</dbReference>
<dbReference type="SMART" id="SM00827">
    <property type="entry name" value="PKS_AT"/>
    <property type="match status" value="1"/>
</dbReference>
<dbReference type="Pfam" id="PF21089">
    <property type="entry name" value="PKS_DH_N"/>
    <property type="match status" value="1"/>
</dbReference>
<dbReference type="InterPro" id="IPR020807">
    <property type="entry name" value="PKS_DH"/>
</dbReference>
<dbReference type="RefSeq" id="WP_179810656.1">
    <property type="nucleotide sequence ID" value="NZ_JACCHL010000001.1"/>
</dbReference>
<dbReference type="Gene3D" id="3.30.70.3290">
    <property type="match status" value="1"/>
</dbReference>
<dbReference type="PROSITE" id="PS50075">
    <property type="entry name" value="CARRIER"/>
    <property type="match status" value="2"/>
</dbReference>
<dbReference type="InterPro" id="IPR050091">
    <property type="entry name" value="PKS_NRPS_Biosynth_Enz"/>
</dbReference>
<dbReference type="Gene3D" id="3.90.180.10">
    <property type="entry name" value="Medium-chain alcohol dehydrogenases, catalytic domain"/>
    <property type="match status" value="1"/>
</dbReference>
<dbReference type="CDD" id="cd05195">
    <property type="entry name" value="enoyl_red"/>
    <property type="match status" value="1"/>
</dbReference>
<dbReference type="Pfam" id="PF08659">
    <property type="entry name" value="KR"/>
    <property type="match status" value="1"/>
</dbReference>
<dbReference type="PANTHER" id="PTHR43775">
    <property type="entry name" value="FATTY ACID SYNTHASE"/>
    <property type="match status" value="1"/>
</dbReference>
<dbReference type="SMART" id="SM00823">
    <property type="entry name" value="PKS_PP"/>
    <property type="match status" value="2"/>
</dbReference>
<dbReference type="GO" id="GO:0004312">
    <property type="term" value="F:fatty acid synthase activity"/>
    <property type="evidence" value="ECO:0007669"/>
    <property type="project" value="TreeGrafter"/>
</dbReference>
<dbReference type="PROSITE" id="PS52019">
    <property type="entry name" value="PKS_MFAS_DH"/>
    <property type="match status" value="1"/>
</dbReference>
<evidence type="ECO:0000259" key="7">
    <source>
        <dbReference type="PROSITE" id="PS50075"/>
    </source>
</evidence>
<dbReference type="PROSITE" id="PS52004">
    <property type="entry name" value="KS3_2"/>
    <property type="match status" value="2"/>
</dbReference>
<name>A0A7Y9XGD8_9ACTN</name>
<dbReference type="Gene3D" id="3.40.50.720">
    <property type="entry name" value="NAD(P)-binding Rossmann-like Domain"/>
    <property type="match status" value="1"/>
</dbReference>
<evidence type="ECO:0000256" key="2">
    <source>
        <dbReference type="ARBA" id="ARBA00022553"/>
    </source>
</evidence>
<reference evidence="10 11" key="1">
    <citation type="submission" date="2020-07" db="EMBL/GenBank/DDBJ databases">
        <title>Sequencing the genomes of 1000 actinobacteria strains.</title>
        <authorList>
            <person name="Klenk H.-P."/>
        </authorList>
    </citation>
    <scope>NUCLEOTIDE SEQUENCE [LARGE SCALE GENOMIC DNA]</scope>
    <source>
        <strain evidence="10 11">DSM 45278</strain>
    </source>
</reference>
<dbReference type="InterPro" id="IPR006162">
    <property type="entry name" value="Ppantetheine_attach_site"/>
</dbReference>
<dbReference type="SMART" id="SM00826">
    <property type="entry name" value="PKS_DH"/>
    <property type="match status" value="1"/>
</dbReference>
<keyword evidence="3 10" id="KW-0808">Transferase</keyword>
<keyword evidence="1" id="KW-0596">Phosphopantetheine</keyword>
<dbReference type="Gene3D" id="3.40.47.10">
    <property type="match status" value="2"/>
</dbReference>
<dbReference type="InterPro" id="IPR042104">
    <property type="entry name" value="PKS_dehydratase_sf"/>
</dbReference>
<evidence type="ECO:0000256" key="1">
    <source>
        <dbReference type="ARBA" id="ARBA00022450"/>
    </source>
</evidence>
<accession>A0A7Y9XGD8</accession>
<feature type="region of interest" description="Disordered" evidence="6">
    <location>
        <begin position="2649"/>
        <end position="2673"/>
    </location>
</feature>
<dbReference type="PROSITE" id="PS00606">
    <property type="entry name" value="KS3_1"/>
    <property type="match status" value="1"/>
</dbReference>
<feature type="compositionally biased region" description="Low complexity" evidence="6">
    <location>
        <begin position="2655"/>
        <end position="2664"/>
    </location>
</feature>
<evidence type="ECO:0000256" key="3">
    <source>
        <dbReference type="ARBA" id="ARBA00022679"/>
    </source>
</evidence>
<evidence type="ECO:0000259" key="8">
    <source>
        <dbReference type="PROSITE" id="PS52004"/>
    </source>
</evidence>
<gene>
    <name evidence="10" type="ORF">HNR06_003519</name>
</gene>
<feature type="region of interest" description="N-terminal hotdog fold" evidence="5">
    <location>
        <begin position="1486"/>
        <end position="1608"/>
    </location>
</feature>
<dbReference type="SMART" id="SM00829">
    <property type="entry name" value="PKS_ER"/>
    <property type="match status" value="1"/>
</dbReference>
<dbReference type="InterPro" id="IPR014030">
    <property type="entry name" value="Ketoacyl_synth_N"/>
</dbReference>
<evidence type="ECO:0000256" key="5">
    <source>
        <dbReference type="PROSITE-ProRule" id="PRU01363"/>
    </source>
</evidence>
<dbReference type="InterPro" id="IPR020841">
    <property type="entry name" value="PKS_Beta-ketoAc_synthase_dom"/>
</dbReference>
<dbReference type="GO" id="GO:0006633">
    <property type="term" value="P:fatty acid biosynthetic process"/>
    <property type="evidence" value="ECO:0007669"/>
    <property type="project" value="InterPro"/>
</dbReference>
<dbReference type="SUPFAM" id="SSF55048">
    <property type="entry name" value="Probable ACP-binding domain of malonyl-CoA ACP transacylase"/>
    <property type="match status" value="1"/>
</dbReference>
<dbReference type="InterPro" id="IPR016039">
    <property type="entry name" value="Thiolase-like"/>
</dbReference>
<organism evidence="10 11">
    <name type="scientific">Nocardiopsis sinuspersici</name>
    <dbReference type="NCBI Taxonomy" id="501010"/>
    <lineage>
        <taxon>Bacteria</taxon>
        <taxon>Bacillati</taxon>
        <taxon>Actinomycetota</taxon>
        <taxon>Actinomycetes</taxon>
        <taxon>Streptosporangiales</taxon>
        <taxon>Nocardiopsidaceae</taxon>
        <taxon>Nocardiopsis</taxon>
    </lineage>
</organism>
<proteinExistence type="predicted"/>
<feature type="domain" description="Carrier" evidence="7">
    <location>
        <begin position="917"/>
        <end position="992"/>
    </location>
</feature>
<dbReference type="InterPro" id="IPR057326">
    <property type="entry name" value="KR_dom"/>
</dbReference>
<evidence type="ECO:0000259" key="9">
    <source>
        <dbReference type="PROSITE" id="PS52019"/>
    </source>
</evidence>
<feature type="active site" description="Proton acceptor; for dehydratase activity" evidence="5">
    <location>
        <position position="1518"/>
    </location>
</feature>
<dbReference type="SMART" id="SM00822">
    <property type="entry name" value="PKS_KR"/>
    <property type="match status" value="1"/>
</dbReference>
<feature type="compositionally biased region" description="Low complexity" evidence="6">
    <location>
        <begin position="1984"/>
        <end position="2004"/>
    </location>
</feature>
<dbReference type="PANTHER" id="PTHR43775:SF37">
    <property type="entry name" value="SI:DKEY-61P9.11"/>
    <property type="match status" value="1"/>
</dbReference>
<evidence type="ECO:0000256" key="4">
    <source>
        <dbReference type="ARBA" id="ARBA00023268"/>
    </source>
</evidence>
<dbReference type="GO" id="GO:0016491">
    <property type="term" value="F:oxidoreductase activity"/>
    <property type="evidence" value="ECO:0007669"/>
    <property type="project" value="InterPro"/>
</dbReference>
<dbReference type="PROSITE" id="PS00012">
    <property type="entry name" value="PHOSPHOPANTETHEINE"/>
    <property type="match status" value="2"/>
</dbReference>
<dbReference type="InterPro" id="IPR049551">
    <property type="entry name" value="PKS_DH_C"/>
</dbReference>
<feature type="domain" description="Ketosynthase family 3 (KS3)" evidence="8">
    <location>
        <begin position="14"/>
        <end position="425"/>
    </location>
</feature>
<dbReference type="InterPro" id="IPR032821">
    <property type="entry name" value="PKS_assoc"/>
</dbReference>
<dbReference type="Gene3D" id="3.10.129.110">
    <property type="entry name" value="Polyketide synthase dehydratase"/>
    <property type="match status" value="1"/>
</dbReference>
<dbReference type="Pfam" id="PF00550">
    <property type="entry name" value="PP-binding"/>
    <property type="match status" value="2"/>
</dbReference>
<dbReference type="SUPFAM" id="SSF47336">
    <property type="entry name" value="ACP-like"/>
    <property type="match status" value="2"/>
</dbReference>
<dbReference type="InterPro" id="IPR014043">
    <property type="entry name" value="Acyl_transferase_dom"/>
</dbReference>
<dbReference type="InterPro" id="IPR049552">
    <property type="entry name" value="PKS_DH_N"/>
</dbReference>
<dbReference type="Pfam" id="PF16197">
    <property type="entry name" value="KAsynt_C_assoc"/>
    <property type="match status" value="1"/>
</dbReference>
<dbReference type="Pfam" id="PF00109">
    <property type="entry name" value="ketoacyl-synt"/>
    <property type="match status" value="2"/>
</dbReference>
<keyword evidence="4" id="KW-0511">Multifunctional enzyme</keyword>